<keyword evidence="7 11" id="KW-0862">Zinc</keyword>
<dbReference type="SUPFAM" id="SSF88713">
    <property type="entry name" value="Glycoside hydrolase/deacetylase"/>
    <property type="match status" value="1"/>
</dbReference>
<dbReference type="FunFam" id="1.20.1270.50:FF:000002">
    <property type="entry name" value="Alpha-mannosidase"/>
    <property type="match status" value="1"/>
</dbReference>
<evidence type="ECO:0000256" key="11">
    <source>
        <dbReference type="RuleBase" id="RU361199"/>
    </source>
</evidence>
<dbReference type="GO" id="GO:0005764">
    <property type="term" value="C:lysosome"/>
    <property type="evidence" value="ECO:0007669"/>
    <property type="project" value="TreeGrafter"/>
</dbReference>
<evidence type="ECO:0000313" key="14">
    <source>
        <dbReference type="Proteomes" id="UP001208570"/>
    </source>
</evidence>
<dbReference type="GO" id="GO:0046872">
    <property type="term" value="F:metal ion binding"/>
    <property type="evidence" value="ECO:0007669"/>
    <property type="project" value="UniProtKB-KW"/>
</dbReference>
<keyword evidence="14" id="KW-1185">Reference proteome</keyword>
<dbReference type="AlphaFoldDB" id="A0AAD9NA71"/>
<name>A0AAD9NA71_9ANNE</name>
<dbReference type="Pfam" id="PF07748">
    <property type="entry name" value="Glyco_hydro_38C"/>
    <property type="match status" value="1"/>
</dbReference>
<dbReference type="Gene3D" id="3.20.110.10">
    <property type="entry name" value="Glycoside hydrolase 38, N terminal domain"/>
    <property type="match status" value="1"/>
</dbReference>
<evidence type="ECO:0000256" key="2">
    <source>
        <dbReference type="ARBA" id="ARBA00009792"/>
    </source>
</evidence>
<dbReference type="InterPro" id="IPR050843">
    <property type="entry name" value="Glycosyl_Hydrlase_38"/>
</dbReference>
<feature type="chain" id="PRO_5041779467" description="Alpha-mannosidase" evidence="11">
    <location>
        <begin position="21"/>
        <end position="1110"/>
    </location>
</feature>
<dbReference type="InterPro" id="IPR028995">
    <property type="entry name" value="Glyco_hydro_57/38_cen_sf"/>
</dbReference>
<keyword evidence="5 11" id="KW-0732">Signal</keyword>
<keyword evidence="10 11" id="KW-0326">Glycosidase</keyword>
<dbReference type="Gene3D" id="1.20.1270.50">
    <property type="entry name" value="Glycoside hydrolase family 38, central domain"/>
    <property type="match status" value="2"/>
</dbReference>
<dbReference type="InterPro" id="IPR013780">
    <property type="entry name" value="Glyco_hydro_b"/>
</dbReference>
<dbReference type="FunFam" id="2.70.98.30:FF:000003">
    <property type="entry name" value="Alpha-mannosidase"/>
    <property type="match status" value="1"/>
</dbReference>
<dbReference type="InterPro" id="IPR048534">
    <property type="entry name" value="Man2a1-like_dom"/>
</dbReference>
<feature type="signal peptide" evidence="11">
    <location>
        <begin position="1"/>
        <end position="20"/>
    </location>
</feature>
<evidence type="ECO:0000259" key="12">
    <source>
        <dbReference type="SMART" id="SM00872"/>
    </source>
</evidence>
<dbReference type="FunFam" id="1.20.1270.50:FF:000003">
    <property type="entry name" value="Alpha-mannosidase"/>
    <property type="match status" value="1"/>
</dbReference>
<dbReference type="Gene3D" id="2.60.40.1180">
    <property type="entry name" value="Golgi alpha-mannosidase II"/>
    <property type="match status" value="1"/>
</dbReference>
<evidence type="ECO:0000256" key="5">
    <source>
        <dbReference type="ARBA" id="ARBA00022729"/>
    </source>
</evidence>
<evidence type="ECO:0000256" key="3">
    <source>
        <dbReference type="ARBA" id="ARBA00012752"/>
    </source>
</evidence>
<dbReference type="Gene3D" id="2.70.98.30">
    <property type="entry name" value="Golgi alpha-mannosidase II, domain 4"/>
    <property type="match status" value="1"/>
</dbReference>
<keyword evidence="9" id="KW-0325">Glycoprotein</keyword>
<dbReference type="PANTHER" id="PTHR11607:SF3">
    <property type="entry name" value="LYSOSOMAL ALPHA-MANNOSIDASE"/>
    <property type="match status" value="1"/>
</dbReference>
<dbReference type="Pfam" id="PF21260">
    <property type="entry name" value="Laman-like_dom"/>
    <property type="match status" value="1"/>
</dbReference>
<comment type="cofactor">
    <cofactor evidence="11">
        <name>Zn(2+)</name>
        <dbReference type="ChEBI" id="CHEBI:29105"/>
    </cofactor>
    <text evidence="11">Binds 1 zinc ion per subunit.</text>
</comment>
<evidence type="ECO:0000313" key="13">
    <source>
        <dbReference type="EMBL" id="KAK2161153.1"/>
    </source>
</evidence>
<evidence type="ECO:0000256" key="9">
    <source>
        <dbReference type="ARBA" id="ARBA00023180"/>
    </source>
</evidence>
<dbReference type="InterPro" id="IPR011013">
    <property type="entry name" value="Gal_mutarotase_sf_dom"/>
</dbReference>
<evidence type="ECO:0000256" key="10">
    <source>
        <dbReference type="ARBA" id="ARBA00023295"/>
    </source>
</evidence>
<dbReference type="GO" id="GO:0004559">
    <property type="term" value="F:alpha-mannosidase activity"/>
    <property type="evidence" value="ECO:0007669"/>
    <property type="project" value="UniProtKB-EC"/>
</dbReference>
<evidence type="ECO:0000256" key="7">
    <source>
        <dbReference type="ARBA" id="ARBA00022833"/>
    </source>
</evidence>
<evidence type="ECO:0000256" key="1">
    <source>
        <dbReference type="ARBA" id="ARBA00000365"/>
    </source>
</evidence>
<evidence type="ECO:0000256" key="6">
    <source>
        <dbReference type="ARBA" id="ARBA00022801"/>
    </source>
</evidence>
<dbReference type="Gene3D" id="2.60.40.1360">
    <property type="match status" value="1"/>
</dbReference>
<dbReference type="SUPFAM" id="SSF74650">
    <property type="entry name" value="Galactose mutarotase-like"/>
    <property type="match status" value="1"/>
</dbReference>
<dbReference type="SMART" id="SM00872">
    <property type="entry name" value="Alpha-mann_mid"/>
    <property type="match status" value="1"/>
</dbReference>
<dbReference type="GO" id="GO:0006013">
    <property type="term" value="P:mannose metabolic process"/>
    <property type="evidence" value="ECO:0007669"/>
    <property type="project" value="InterPro"/>
</dbReference>
<dbReference type="Pfam" id="PF17677">
    <property type="entry name" value="Glyco_hydro38C2"/>
    <property type="match status" value="1"/>
</dbReference>
<evidence type="ECO:0000256" key="8">
    <source>
        <dbReference type="ARBA" id="ARBA00023157"/>
    </source>
</evidence>
<dbReference type="SUPFAM" id="SSF88688">
    <property type="entry name" value="Families 57/38 glycoside transferase middle domain"/>
    <property type="match status" value="1"/>
</dbReference>
<comment type="catalytic activity">
    <reaction evidence="1">
        <text>Hydrolysis of terminal, non-reducing alpha-D-mannose residues in alpha-D-mannosides.</text>
        <dbReference type="EC" id="3.2.1.24"/>
    </reaction>
</comment>
<dbReference type="InterPro" id="IPR000602">
    <property type="entry name" value="Glyco_hydro_38_N"/>
</dbReference>
<proteinExistence type="inferred from homology"/>
<dbReference type="InterPro" id="IPR037094">
    <property type="entry name" value="Glyco_hydro_38_cen_sf"/>
</dbReference>
<dbReference type="PANTHER" id="PTHR11607">
    <property type="entry name" value="ALPHA-MANNOSIDASE"/>
    <property type="match status" value="1"/>
</dbReference>
<dbReference type="Pfam" id="PF01074">
    <property type="entry name" value="Glyco_hydro_38N"/>
    <property type="match status" value="1"/>
</dbReference>
<sequence>MRSLLFVFSFGLLLLGFCDTSSKVKRRHTRFTDYNNIRSNRYVWVYDNLSNRQSIQNVLQMSRPDIDQSQCGYDACNLGKQGMLNVHLVPHTHDDVGWLKTIDQYYYGTHNEIQHAGVQYILDTVVDQLLKDPRKRMIYVEIAFFYRWWEEQHDSLRHIVKGLVNQGRLEFILGGWCMNDEASTHYNAIIDQHTVGFRFLKRNFGDCGIPKIGWQIDPFGHSREQASLFAQFGFDGLFFGRLDYQDKDKRLKDKTMEHIWMASDNLGDASALFTGVNYNGYGPPDGFCFDRGCNDPPIMDDPSLEDYNVDQKVKDFIKVAKEQAAHFTTNHIMMTMGSDFQFENAWQNYKNLDKLIKYVNEQQANGSNVNLLYSTPSCYLYAVHQMNQTYTTKSDDFFPYASRAHTFWTGYFTSRPALKGYVRSTNNFLQVCKQLDVLSNLGPEYGSSIKLDVLRNAMGTAQHHDAVSGTEKQAVADDYALRLAKGVHACEDVINDALSKLLPTPGGHVSVRRSFCHLMNVSFCPLSEQSNQFTVLVYNPVGRPVTYWTQIPVNGKTFKILDKNLSPVQSQLIPLSPQTVNIPDHNGSHATANLVFKTVLPPLGYTTYFISRSKSNVNAGDNIPGISKFSKPISDHIPEQSTPKHDKYLSNGFRKDTVIENEHLRLTFSQSTGLLTSMTELNSGISMPMTQNILYYKSFNVVGAPWGQYDSVFNDLYTSCITLLKHGNSRLGTKYFDFSGVGNNSKPLDQSSGAYIFRPNGSAPISVSEKQVNVEVIQGDLVQEVRQTFSDWASQTVRLYKGAKYAEFEWTVGPIPINDGIGKEVISEFSSDLETNATFYTDSNGREILKRVLDYRPTWKLNQTEAVAGNYFPVNSRIFIRDEKKGIQLTVLTDRSQGGASVHDGQLELMIHRRTLVDDAFGVGEPLNETGISGKGLVVRGKHYVLLSSISAAANLSRELAELLFMGPSLSFASLSEKPEKYKTTHNLEWSGLSNQLPANVHLLTLEEWEANSFLLRIEHFYEKDEDPVLSQPAVVHLKGLFSSLNISSIVELTLGANQKLSEAHRLQWKVKGRDPITGNMASFVVPVDPATLEVTLKPMQIRTFQVFFK</sequence>
<dbReference type="InterPro" id="IPR015341">
    <property type="entry name" value="Glyco_hydro_38_cen"/>
</dbReference>
<keyword evidence="4 11" id="KW-0479">Metal-binding</keyword>
<dbReference type="InterPro" id="IPR011330">
    <property type="entry name" value="Glyco_hydro/deAcase_b/a-brl"/>
</dbReference>
<feature type="domain" description="Glycoside hydrolase family 38 central" evidence="12">
    <location>
        <begin position="406"/>
        <end position="483"/>
    </location>
</feature>
<dbReference type="InterPro" id="IPR011682">
    <property type="entry name" value="Glyco_hydro_38_C"/>
</dbReference>
<accession>A0AAD9NA71</accession>
<organism evidence="13 14">
    <name type="scientific">Paralvinella palmiformis</name>
    <dbReference type="NCBI Taxonomy" id="53620"/>
    <lineage>
        <taxon>Eukaryota</taxon>
        <taxon>Metazoa</taxon>
        <taxon>Spiralia</taxon>
        <taxon>Lophotrochozoa</taxon>
        <taxon>Annelida</taxon>
        <taxon>Polychaeta</taxon>
        <taxon>Sedentaria</taxon>
        <taxon>Canalipalpata</taxon>
        <taxon>Terebellida</taxon>
        <taxon>Terebelliformia</taxon>
        <taxon>Alvinellidae</taxon>
        <taxon>Paralvinella</taxon>
    </lineage>
</organism>
<comment type="caution">
    <text evidence="13">The sequence shown here is derived from an EMBL/GenBank/DDBJ whole genome shotgun (WGS) entry which is preliminary data.</text>
</comment>
<keyword evidence="6 11" id="KW-0378">Hydrolase</keyword>
<evidence type="ECO:0000256" key="4">
    <source>
        <dbReference type="ARBA" id="ARBA00022723"/>
    </source>
</evidence>
<dbReference type="FunFam" id="3.20.110.10:FF:000001">
    <property type="entry name" value="Alpha-mannosidase"/>
    <property type="match status" value="1"/>
</dbReference>
<dbReference type="EMBL" id="JAODUP010000120">
    <property type="protein sequence ID" value="KAK2161153.1"/>
    <property type="molecule type" value="Genomic_DNA"/>
</dbReference>
<protein>
    <recommendedName>
        <fullName evidence="3 11">Alpha-mannosidase</fullName>
        <ecNumber evidence="11">3.2.1.-</ecNumber>
    </recommendedName>
</protein>
<reference evidence="13" key="1">
    <citation type="journal article" date="2023" name="Mol. Biol. Evol.">
        <title>Third-Generation Sequencing Reveals the Adaptive Role of the Epigenome in Three Deep-Sea Polychaetes.</title>
        <authorList>
            <person name="Perez M."/>
            <person name="Aroh O."/>
            <person name="Sun Y."/>
            <person name="Lan Y."/>
            <person name="Juniper S.K."/>
            <person name="Young C.R."/>
            <person name="Angers B."/>
            <person name="Qian P.Y."/>
        </authorList>
    </citation>
    <scope>NUCLEOTIDE SEQUENCE</scope>
    <source>
        <strain evidence="13">P08H-3</strain>
    </source>
</reference>
<comment type="similarity">
    <text evidence="2 11">Belongs to the glycosyl hydrolase 38 family.</text>
</comment>
<dbReference type="CDD" id="cd10810">
    <property type="entry name" value="GH38N_AMII_LAM_like"/>
    <property type="match status" value="1"/>
</dbReference>
<dbReference type="Pfam" id="PF09261">
    <property type="entry name" value="Alpha-mann_mid"/>
    <property type="match status" value="1"/>
</dbReference>
<gene>
    <name evidence="13" type="ORF">LSH36_120g00031</name>
</gene>
<dbReference type="EC" id="3.2.1.-" evidence="11"/>
<dbReference type="InterPro" id="IPR027291">
    <property type="entry name" value="Glyco_hydro_38_N_sf"/>
</dbReference>
<keyword evidence="8" id="KW-1015">Disulfide bond</keyword>
<dbReference type="InterPro" id="IPR041147">
    <property type="entry name" value="GH38_C"/>
</dbReference>
<dbReference type="GO" id="GO:0030246">
    <property type="term" value="F:carbohydrate binding"/>
    <property type="evidence" value="ECO:0007669"/>
    <property type="project" value="InterPro"/>
</dbReference>
<dbReference type="Proteomes" id="UP001208570">
    <property type="component" value="Unassembled WGS sequence"/>
</dbReference>